<protein>
    <recommendedName>
        <fullName evidence="3">Serine hydrolase domain-containing protein</fullName>
    </recommendedName>
</protein>
<dbReference type="PANTHER" id="PTHR48070:SF6">
    <property type="entry name" value="ESTERASE OVCA2"/>
    <property type="match status" value="1"/>
</dbReference>
<keyword evidence="5" id="KW-1185">Reference proteome</keyword>
<dbReference type="PANTHER" id="PTHR48070">
    <property type="entry name" value="ESTERASE OVCA2"/>
    <property type="match status" value="1"/>
</dbReference>
<evidence type="ECO:0000259" key="3">
    <source>
        <dbReference type="Pfam" id="PF03959"/>
    </source>
</evidence>
<dbReference type="GO" id="GO:0032526">
    <property type="term" value="P:response to retinoic acid"/>
    <property type="evidence" value="ECO:0007669"/>
    <property type="project" value="TreeGrafter"/>
</dbReference>
<dbReference type="Pfam" id="PF03959">
    <property type="entry name" value="FSH1"/>
    <property type="match status" value="1"/>
</dbReference>
<comment type="similarity">
    <text evidence="1">Belongs to the LovG family.</text>
</comment>
<evidence type="ECO:0000313" key="5">
    <source>
        <dbReference type="Proteomes" id="UP001075354"/>
    </source>
</evidence>
<dbReference type="Proteomes" id="UP001075354">
    <property type="component" value="Chromosome 13"/>
</dbReference>
<evidence type="ECO:0000256" key="2">
    <source>
        <dbReference type="ARBA" id="ARBA00022801"/>
    </source>
</evidence>
<name>A0AAV7X8X7_9NEOP</name>
<dbReference type="InterPro" id="IPR005645">
    <property type="entry name" value="FSH-like_dom"/>
</dbReference>
<dbReference type="InterPro" id="IPR029058">
    <property type="entry name" value="AB_hydrolase_fold"/>
</dbReference>
<sequence>MMDSNKLKILCLHGYGQNGEYFRQKMGGIRKQWKNFAELEFISAPHLIQHAGENDDPDAGARLAWWFTDMEARTYESKVFNTNCYGFEDSVKLVESTIQEKGPYDGILGFSQGACFLSLLCCLQQKGVLQGTFKFAIFTSGYLSRCTDHQSVYSVGEVEIPTLHVYGETDSVITADMSDALMETCNDKQIIRHPGGHYMPSNSHFREGYLNFLRRRYAEKTECPER</sequence>
<dbReference type="GO" id="GO:0005737">
    <property type="term" value="C:cytoplasm"/>
    <property type="evidence" value="ECO:0007669"/>
    <property type="project" value="TreeGrafter"/>
</dbReference>
<organism evidence="4 5">
    <name type="scientific">Megalurothrips usitatus</name>
    <name type="common">bean blossom thrips</name>
    <dbReference type="NCBI Taxonomy" id="439358"/>
    <lineage>
        <taxon>Eukaryota</taxon>
        <taxon>Metazoa</taxon>
        <taxon>Ecdysozoa</taxon>
        <taxon>Arthropoda</taxon>
        <taxon>Hexapoda</taxon>
        <taxon>Insecta</taxon>
        <taxon>Pterygota</taxon>
        <taxon>Neoptera</taxon>
        <taxon>Paraneoptera</taxon>
        <taxon>Thysanoptera</taxon>
        <taxon>Terebrantia</taxon>
        <taxon>Thripoidea</taxon>
        <taxon>Thripidae</taxon>
        <taxon>Megalurothrips</taxon>
    </lineage>
</organism>
<dbReference type="InterPro" id="IPR050593">
    <property type="entry name" value="LovG"/>
</dbReference>
<proteinExistence type="inferred from homology"/>
<gene>
    <name evidence="4" type="ORF">ONE63_002724</name>
</gene>
<dbReference type="FunFam" id="3.40.50.1820:FF:000073">
    <property type="entry name" value="esterase OVCA2 isoform X6"/>
    <property type="match status" value="1"/>
</dbReference>
<dbReference type="Gene3D" id="3.40.50.1820">
    <property type="entry name" value="alpha/beta hydrolase"/>
    <property type="match status" value="1"/>
</dbReference>
<dbReference type="GO" id="GO:0005634">
    <property type="term" value="C:nucleus"/>
    <property type="evidence" value="ECO:0007669"/>
    <property type="project" value="TreeGrafter"/>
</dbReference>
<dbReference type="GO" id="GO:0016787">
    <property type="term" value="F:hydrolase activity"/>
    <property type="evidence" value="ECO:0007669"/>
    <property type="project" value="UniProtKB-KW"/>
</dbReference>
<keyword evidence="2" id="KW-0378">Hydrolase</keyword>
<evidence type="ECO:0000313" key="4">
    <source>
        <dbReference type="EMBL" id="KAJ1521011.1"/>
    </source>
</evidence>
<dbReference type="AlphaFoldDB" id="A0AAV7X8X7"/>
<accession>A0AAV7X8X7</accession>
<evidence type="ECO:0000256" key="1">
    <source>
        <dbReference type="ARBA" id="ARBA00005863"/>
    </source>
</evidence>
<comment type="caution">
    <text evidence="4">The sequence shown here is derived from an EMBL/GenBank/DDBJ whole genome shotgun (WGS) entry which is preliminary data.</text>
</comment>
<dbReference type="SUPFAM" id="SSF53474">
    <property type="entry name" value="alpha/beta-Hydrolases"/>
    <property type="match status" value="1"/>
</dbReference>
<dbReference type="EMBL" id="JAPTSV010000013">
    <property type="protein sequence ID" value="KAJ1521011.1"/>
    <property type="molecule type" value="Genomic_DNA"/>
</dbReference>
<reference evidence="4" key="1">
    <citation type="submission" date="2022-12" db="EMBL/GenBank/DDBJ databases">
        <title>Chromosome-level genome assembly of the bean flower thrips Megalurothrips usitatus.</title>
        <authorList>
            <person name="Ma L."/>
            <person name="Liu Q."/>
            <person name="Li H."/>
            <person name="Cai W."/>
        </authorList>
    </citation>
    <scope>NUCLEOTIDE SEQUENCE</scope>
    <source>
        <strain evidence="4">Cailab_2022a</strain>
    </source>
</reference>
<feature type="domain" description="Serine hydrolase" evidence="3">
    <location>
        <begin position="5"/>
        <end position="207"/>
    </location>
</feature>